<name>A0ABN7W797_GIGMA</name>
<reference evidence="1 2" key="1">
    <citation type="submission" date="2021-06" db="EMBL/GenBank/DDBJ databases">
        <authorList>
            <person name="Kallberg Y."/>
            <person name="Tangrot J."/>
            <person name="Rosling A."/>
        </authorList>
    </citation>
    <scope>NUCLEOTIDE SEQUENCE [LARGE SCALE GENOMIC DNA]</scope>
    <source>
        <strain evidence="1 2">120-4 pot B 10/14</strain>
    </source>
</reference>
<protein>
    <submittedName>
        <fullName evidence="1">14187_t:CDS:1</fullName>
    </submittedName>
</protein>
<proteinExistence type="predicted"/>
<evidence type="ECO:0000313" key="1">
    <source>
        <dbReference type="EMBL" id="CAG8817282.1"/>
    </source>
</evidence>
<accession>A0ABN7W797</accession>
<dbReference type="Proteomes" id="UP000789901">
    <property type="component" value="Unassembled WGS sequence"/>
</dbReference>
<feature type="non-terminal residue" evidence="1">
    <location>
        <position position="43"/>
    </location>
</feature>
<sequence>MSLKVENSTNGLKWLESAILDRNINFIDYNEFSVITKISENGT</sequence>
<gene>
    <name evidence="1" type="ORF">GMARGA_LOCUS26765</name>
</gene>
<keyword evidence="2" id="KW-1185">Reference proteome</keyword>
<evidence type="ECO:0000313" key="2">
    <source>
        <dbReference type="Proteomes" id="UP000789901"/>
    </source>
</evidence>
<organism evidence="1 2">
    <name type="scientific">Gigaspora margarita</name>
    <dbReference type="NCBI Taxonomy" id="4874"/>
    <lineage>
        <taxon>Eukaryota</taxon>
        <taxon>Fungi</taxon>
        <taxon>Fungi incertae sedis</taxon>
        <taxon>Mucoromycota</taxon>
        <taxon>Glomeromycotina</taxon>
        <taxon>Glomeromycetes</taxon>
        <taxon>Diversisporales</taxon>
        <taxon>Gigasporaceae</taxon>
        <taxon>Gigaspora</taxon>
    </lineage>
</organism>
<comment type="caution">
    <text evidence="1">The sequence shown here is derived from an EMBL/GenBank/DDBJ whole genome shotgun (WGS) entry which is preliminary data.</text>
</comment>
<dbReference type="EMBL" id="CAJVQB010031698">
    <property type="protein sequence ID" value="CAG8817282.1"/>
    <property type="molecule type" value="Genomic_DNA"/>
</dbReference>